<feature type="region of interest" description="Disordered" evidence="1">
    <location>
        <begin position="54"/>
        <end position="113"/>
    </location>
</feature>
<comment type="caution">
    <text evidence="2">The sequence shown here is derived from an EMBL/GenBank/DDBJ whole genome shotgun (WGS) entry which is preliminary data.</text>
</comment>
<sequence>MWRSFVAARASLSPDAHHLNSLKPHTPNHFPLKPSPIYLILLLPQRQSFPLDPLLTKTIDSSPKPQVSTNLSDSEPRLSESPDANASVSPEADPFPESFAQNGGARMNNFAPSDGIEQGSVSFREIIVPTWTFSASDELYEQFPASTEENGDTQMEKKEQVHATNVEQLENLLLLQSSSDGSLESGLVALGLTLHEEFVVRI</sequence>
<dbReference type="Proteomes" id="UP000237105">
    <property type="component" value="Unassembled WGS sequence"/>
</dbReference>
<organism evidence="2 3">
    <name type="scientific">Parasponia andersonii</name>
    <name type="common">Sponia andersonii</name>
    <dbReference type="NCBI Taxonomy" id="3476"/>
    <lineage>
        <taxon>Eukaryota</taxon>
        <taxon>Viridiplantae</taxon>
        <taxon>Streptophyta</taxon>
        <taxon>Embryophyta</taxon>
        <taxon>Tracheophyta</taxon>
        <taxon>Spermatophyta</taxon>
        <taxon>Magnoliopsida</taxon>
        <taxon>eudicotyledons</taxon>
        <taxon>Gunneridae</taxon>
        <taxon>Pentapetalae</taxon>
        <taxon>rosids</taxon>
        <taxon>fabids</taxon>
        <taxon>Rosales</taxon>
        <taxon>Cannabaceae</taxon>
        <taxon>Parasponia</taxon>
    </lineage>
</organism>
<proteinExistence type="predicted"/>
<reference evidence="3" key="1">
    <citation type="submission" date="2016-06" db="EMBL/GenBank/DDBJ databases">
        <title>Parallel loss of symbiosis genes in relatives of nitrogen-fixing non-legume Parasponia.</title>
        <authorList>
            <person name="Van Velzen R."/>
            <person name="Holmer R."/>
            <person name="Bu F."/>
            <person name="Rutten L."/>
            <person name="Van Zeijl A."/>
            <person name="Liu W."/>
            <person name="Santuari L."/>
            <person name="Cao Q."/>
            <person name="Sharma T."/>
            <person name="Shen D."/>
            <person name="Roswanjaya Y."/>
            <person name="Wardhani T."/>
            <person name="Kalhor M.S."/>
            <person name="Jansen J."/>
            <person name="Van den Hoogen J."/>
            <person name="Gungor B."/>
            <person name="Hartog M."/>
            <person name="Hontelez J."/>
            <person name="Verver J."/>
            <person name="Yang W.-C."/>
            <person name="Schijlen E."/>
            <person name="Repin R."/>
            <person name="Schilthuizen M."/>
            <person name="Schranz E."/>
            <person name="Heidstra R."/>
            <person name="Miyata K."/>
            <person name="Fedorova E."/>
            <person name="Kohlen W."/>
            <person name="Bisseling T."/>
            <person name="Smit S."/>
            <person name="Geurts R."/>
        </authorList>
    </citation>
    <scope>NUCLEOTIDE SEQUENCE [LARGE SCALE GENOMIC DNA]</scope>
    <source>
        <strain evidence="3">cv. WU1-14</strain>
    </source>
</reference>
<gene>
    <name evidence="2" type="ORF">PanWU01x14_188850</name>
</gene>
<evidence type="ECO:0000313" key="3">
    <source>
        <dbReference type="Proteomes" id="UP000237105"/>
    </source>
</evidence>
<dbReference type="EMBL" id="JXTB01000184">
    <property type="protein sequence ID" value="PON55391.1"/>
    <property type="molecule type" value="Genomic_DNA"/>
</dbReference>
<dbReference type="AlphaFoldDB" id="A0A2P5C307"/>
<protein>
    <submittedName>
        <fullName evidence="2">Uncharacterized protein</fullName>
    </submittedName>
</protein>
<name>A0A2P5C307_PARAD</name>
<keyword evidence="3" id="KW-1185">Reference proteome</keyword>
<feature type="compositionally biased region" description="Polar residues" evidence="1">
    <location>
        <begin position="58"/>
        <end position="73"/>
    </location>
</feature>
<evidence type="ECO:0000313" key="2">
    <source>
        <dbReference type="EMBL" id="PON55391.1"/>
    </source>
</evidence>
<evidence type="ECO:0000256" key="1">
    <source>
        <dbReference type="SAM" id="MobiDB-lite"/>
    </source>
</evidence>
<accession>A0A2P5C307</accession>